<proteinExistence type="predicted"/>
<dbReference type="Proteomes" id="UP000466345">
    <property type="component" value="Unassembled WGS sequence"/>
</dbReference>
<dbReference type="AlphaFoldDB" id="A0A7K0CML9"/>
<organism evidence="1 2">
    <name type="scientific">Streptomyces smaragdinus</name>
    <dbReference type="NCBI Taxonomy" id="2585196"/>
    <lineage>
        <taxon>Bacteria</taxon>
        <taxon>Bacillati</taxon>
        <taxon>Actinomycetota</taxon>
        <taxon>Actinomycetes</taxon>
        <taxon>Kitasatosporales</taxon>
        <taxon>Streptomycetaceae</taxon>
        <taxon>Streptomyces</taxon>
    </lineage>
</organism>
<accession>A0A7K0CML9</accession>
<evidence type="ECO:0000313" key="2">
    <source>
        <dbReference type="Proteomes" id="UP000466345"/>
    </source>
</evidence>
<comment type="caution">
    <text evidence="1">The sequence shown here is derived from an EMBL/GenBank/DDBJ whole genome shotgun (WGS) entry which is preliminary data.</text>
</comment>
<sequence>MSGGWGDVPGDTALSVYLPVADPLVRTGIPAHVTVLYPFLPLARLTGAVRDELAALVAGHAAFELTLAEFRRYPGVLYLDPRPADPLRELTRAVRERWPEAVPYRGIFGAAGLEPHLTVANHEGPATWETAYDALEGELAPLLPLTAPVGHVDLIAWDGASWGLRERLPLGRAGTKSHRGR</sequence>
<dbReference type="SUPFAM" id="SSF55144">
    <property type="entry name" value="LigT-like"/>
    <property type="match status" value="1"/>
</dbReference>
<evidence type="ECO:0008006" key="3">
    <source>
        <dbReference type="Google" id="ProtNLM"/>
    </source>
</evidence>
<dbReference type="OrthoDB" id="2082235at2"/>
<keyword evidence="2" id="KW-1185">Reference proteome</keyword>
<evidence type="ECO:0000313" key="1">
    <source>
        <dbReference type="EMBL" id="MQY14651.1"/>
    </source>
</evidence>
<dbReference type="Gene3D" id="3.90.1140.10">
    <property type="entry name" value="Cyclic phosphodiesterase"/>
    <property type="match status" value="1"/>
</dbReference>
<name>A0A7K0CML9_9ACTN</name>
<dbReference type="EMBL" id="WEGJ01000023">
    <property type="protein sequence ID" value="MQY14651.1"/>
    <property type="molecule type" value="Genomic_DNA"/>
</dbReference>
<dbReference type="InterPro" id="IPR009097">
    <property type="entry name" value="Cyclic_Pdiesterase"/>
</dbReference>
<protein>
    <recommendedName>
        <fullName evidence="3">2'-5' RNA ligase family protein</fullName>
    </recommendedName>
</protein>
<gene>
    <name evidence="1" type="ORF">SRB5_48260</name>
</gene>
<reference evidence="1 2" key="1">
    <citation type="submission" date="2019-10" db="EMBL/GenBank/DDBJ databases">
        <title>Streptomyces smaragdinus sp. nov. and Streptomyces fabii sp. nov., isolated from the gut of fungus growing-termite Macrotermes natalensis.</title>
        <authorList>
            <person name="Schwitalla J."/>
            <person name="Benndorf R."/>
            <person name="Martin K."/>
            <person name="De Beer W."/>
            <person name="Kaster A.-K."/>
            <person name="Vollmers J."/>
            <person name="Poulsen M."/>
            <person name="Beemelmanns C."/>
        </authorList>
    </citation>
    <scope>NUCLEOTIDE SEQUENCE [LARGE SCALE GENOMIC DNA]</scope>
    <source>
        <strain evidence="1 2">RB5</strain>
    </source>
</reference>
<dbReference type="Pfam" id="PF13563">
    <property type="entry name" value="2_5_RNA_ligase2"/>
    <property type="match status" value="1"/>
</dbReference>